<dbReference type="PROSITE" id="PS50263">
    <property type="entry name" value="CN_HYDROLASE"/>
    <property type="match status" value="1"/>
</dbReference>
<accession>A0A2L0UI50</accession>
<name>A0A2L0UI50_9MICC</name>
<dbReference type="RefSeq" id="WP_208740032.1">
    <property type="nucleotide sequence ID" value="NZ_CP024915.1"/>
</dbReference>
<dbReference type="Proteomes" id="UP000239187">
    <property type="component" value="Chromosome"/>
</dbReference>
<organism evidence="4 5">
    <name type="scientific">Arthrobacter agilis</name>
    <dbReference type="NCBI Taxonomy" id="37921"/>
    <lineage>
        <taxon>Bacteria</taxon>
        <taxon>Bacillati</taxon>
        <taxon>Actinomycetota</taxon>
        <taxon>Actinomycetes</taxon>
        <taxon>Micrococcales</taxon>
        <taxon>Micrococcaceae</taxon>
        <taxon>Arthrobacter</taxon>
    </lineage>
</organism>
<evidence type="ECO:0000256" key="2">
    <source>
        <dbReference type="ARBA" id="ARBA00022801"/>
    </source>
</evidence>
<dbReference type="InterPro" id="IPR050345">
    <property type="entry name" value="Aliph_Amidase/BUP"/>
</dbReference>
<dbReference type="InterPro" id="IPR001110">
    <property type="entry name" value="UPF0012_CS"/>
</dbReference>
<dbReference type="EMBL" id="CP024915">
    <property type="protein sequence ID" value="AUZ88878.1"/>
    <property type="molecule type" value="Genomic_DNA"/>
</dbReference>
<dbReference type="SUPFAM" id="SSF56317">
    <property type="entry name" value="Carbon-nitrogen hydrolase"/>
    <property type="match status" value="1"/>
</dbReference>
<protein>
    <submittedName>
        <fullName evidence="4">Carbon-nitrogen hydrolase</fullName>
    </submittedName>
</protein>
<keyword evidence="2 4" id="KW-0378">Hydrolase</keyword>
<dbReference type="InterPro" id="IPR036526">
    <property type="entry name" value="C-N_Hydrolase_sf"/>
</dbReference>
<proteinExistence type="inferred from homology"/>
<feature type="domain" description="CN hydrolase" evidence="3">
    <location>
        <begin position="2"/>
        <end position="243"/>
    </location>
</feature>
<dbReference type="PROSITE" id="PS01227">
    <property type="entry name" value="UPF0012"/>
    <property type="match status" value="1"/>
</dbReference>
<dbReference type="PANTHER" id="PTHR43674">
    <property type="entry name" value="NITRILASE C965.09-RELATED"/>
    <property type="match status" value="1"/>
</dbReference>
<dbReference type="GO" id="GO:0050126">
    <property type="term" value="F:N-carbamoylputrescine amidase activity"/>
    <property type="evidence" value="ECO:0007669"/>
    <property type="project" value="TreeGrafter"/>
</dbReference>
<sequence>MAGLAVLQAAGVVGAVDENLRRLDTCAARVAEQGADILVSPELFATGYAPTRVADSDGQGIRAELAGIARRHGIVLVGSTVEATPTGRHISASLFDSRGTELTRYRKSHLFGPEEQSVFLPGNDLPELVPLLGLTVALGICYDIEFPEFARSAAQRGADLLLIPTAVPATGDVGNRAPEHTYNAERISTLLVPARALENGVYIAYANHTAPDFTGLSSIASPYGTFLGLAVDGEELLVAEVDHAEVLRARELNTYMTCRRPELFA</sequence>
<dbReference type="GO" id="GO:0033388">
    <property type="term" value="P:putrescine biosynthetic process from arginine"/>
    <property type="evidence" value="ECO:0007669"/>
    <property type="project" value="TreeGrafter"/>
</dbReference>
<evidence type="ECO:0000313" key="4">
    <source>
        <dbReference type="EMBL" id="AUZ88878.1"/>
    </source>
</evidence>
<evidence type="ECO:0000313" key="5">
    <source>
        <dbReference type="Proteomes" id="UP000239187"/>
    </source>
</evidence>
<dbReference type="Pfam" id="PF00795">
    <property type="entry name" value="CN_hydrolase"/>
    <property type="match status" value="1"/>
</dbReference>
<dbReference type="Gene3D" id="3.60.110.10">
    <property type="entry name" value="Carbon-nitrogen hydrolase"/>
    <property type="match status" value="1"/>
</dbReference>
<evidence type="ECO:0000256" key="1">
    <source>
        <dbReference type="ARBA" id="ARBA00010613"/>
    </source>
</evidence>
<comment type="similarity">
    <text evidence="1">Belongs to the carbon-nitrogen hydrolase superfamily. NIT1/NIT2 family.</text>
</comment>
<dbReference type="PANTHER" id="PTHR43674:SF2">
    <property type="entry name" value="BETA-UREIDOPROPIONASE"/>
    <property type="match status" value="1"/>
</dbReference>
<reference evidence="4 5" key="1">
    <citation type="submission" date="2017-11" db="EMBL/GenBank/DDBJ databases">
        <title>Draft genome of Arthrobacter agilis strain UMCV2, a plant growth-promoting rhizobacterium and biocontrol capacity of phytopathogenic fungi.</title>
        <authorList>
            <person name="Martinez-Camara R."/>
            <person name="Santoyo G."/>
            <person name="Moreno-Hagelsieb G."/>
            <person name="Valencia-Cantero E."/>
        </authorList>
    </citation>
    <scope>NUCLEOTIDE SEQUENCE [LARGE SCALE GENOMIC DNA]</scope>
    <source>
        <strain evidence="4 5">UMCV2</strain>
    </source>
</reference>
<gene>
    <name evidence="4" type="ORF">CVO76_15425</name>
</gene>
<evidence type="ECO:0000259" key="3">
    <source>
        <dbReference type="PROSITE" id="PS50263"/>
    </source>
</evidence>
<dbReference type="InterPro" id="IPR003010">
    <property type="entry name" value="C-N_Hydrolase"/>
</dbReference>
<dbReference type="AlphaFoldDB" id="A0A2L0UI50"/>